<evidence type="ECO:0008006" key="4">
    <source>
        <dbReference type="Google" id="ProtNLM"/>
    </source>
</evidence>
<sequence length="1211" mass="138580">MENVEKDAMKNVDDTSADKVEVQAMENEEEQERGMKSPPKNTTLDNKSKKKNEKKEDTPAFFIDNTHSGEKRSQTPFSILSSDKKANVHGNNKKKISKKLDFNELENIQECQQNEAPSSFSALPASSLTHTPMTPMIQRSPVYSTPMVKEGTLNTTDIIPMNVQAVSDIARSLGDMVKNASGKEAVQFLSLYVDAGLTKKDAEEMTGRNIHGRLWAKARRHCNHPGPGKQVVETFWKNHRKRIGDEQLIEFMEWLRAADLIQNLSYGQKVVHFSNGRHVAIESVKRTDLIRNIVKKYYEFMESRGEEENATDDVDDVDDDEIPNLVERSPEGYDSESDDDDNDDEFETEIDFVDDDRCSATCAKTSRRCLLHQNHNNKDGRNSRHKFTPRHMLSPSTIEKLLKTLTSGGIKSRAGLDNIDVEKGHENFEAMKNLIDTMCTMLGDDNKKKTLKEKVEGIVVFHKVHFERHLKEKSNRHSCMCLHCGFYSTDDPIQCPNDHCTVPCQDCQDSFAIFGEMNELFEEVQERCGDNESQPWLQDDILFWGSQIKNFSQNLRDYRAHLADKVSEANFDHKDRDLGEGEALVVIDYKMKVLPRSFREKMKDWYSKRGISILGVEIHIIVNGERKVFYHFFISDDVNQDAEAVLCAKHFLYSKVLPRYGIKTVKFRCDGAGCFSSQEAKSSMKLWDDLARNAAANDIDFCYETAYKVMVAGCGKTALDGMFGIMTMHLIRLVNCGNSFNNADELFRLLAAYPLHRSYYHRFEPDRELLVWPKASKDLHLKQFHHLKLDSKNGEVIGKIHSDLSTNIVFTLDKTDGFARKKLSMLQYDHIPISEQNATKDPWVHVKETSFPHDSSTEELLSMLTNAPSRDPRSIQERILEQTKDRINKSENLVSEKWKKYKEEMKKSGYLCCPEIDGKTMDKCTCIFKSEKALQKHIAQERHVYPPVDLETNLHLLHLEGKIAFCLATGTMTNRSEIADTSTYTIRKGVEMSSHEEWFSKGCYNPSRGSNFQASEALLKDLNTLFFAGFETENREKSAANKYTAAQALTYLANLKTQHGRRKYSCDKQNLNGPLPTQAYIKGWFSRKANDLKQEALANNGDFTQLTNSKLKELIRKKFQLVKVTEKAVLIRLLQISSRMQTDEDLDCSGKTLGEMKEECENLGIPTEGRDSWVHLLNLEFSLNKLQENTELMNVVRETRREELVCERGDN</sequence>
<feature type="region of interest" description="Disordered" evidence="1">
    <location>
        <begin position="1"/>
        <end position="93"/>
    </location>
</feature>
<dbReference type="AlphaFoldDB" id="A0AAD3CTJ3"/>
<feature type="compositionally biased region" description="Acidic residues" evidence="1">
    <location>
        <begin position="333"/>
        <end position="345"/>
    </location>
</feature>
<keyword evidence="3" id="KW-1185">Reference proteome</keyword>
<evidence type="ECO:0000313" key="3">
    <source>
        <dbReference type="Proteomes" id="UP001054902"/>
    </source>
</evidence>
<gene>
    <name evidence="2" type="ORF">CTEN210_07086</name>
</gene>
<feature type="compositionally biased region" description="Acidic residues" evidence="1">
    <location>
        <begin position="308"/>
        <end position="322"/>
    </location>
</feature>
<name>A0AAD3CTJ3_9STRA</name>
<evidence type="ECO:0000313" key="2">
    <source>
        <dbReference type="EMBL" id="GFH50610.1"/>
    </source>
</evidence>
<feature type="compositionally biased region" description="Basic and acidic residues" evidence="1">
    <location>
        <begin position="1"/>
        <end position="21"/>
    </location>
</feature>
<proteinExistence type="predicted"/>
<protein>
    <recommendedName>
        <fullName evidence="4">C2H2-type domain-containing protein</fullName>
    </recommendedName>
</protein>
<accession>A0AAD3CTJ3</accession>
<organism evidence="2 3">
    <name type="scientific">Chaetoceros tenuissimus</name>
    <dbReference type="NCBI Taxonomy" id="426638"/>
    <lineage>
        <taxon>Eukaryota</taxon>
        <taxon>Sar</taxon>
        <taxon>Stramenopiles</taxon>
        <taxon>Ochrophyta</taxon>
        <taxon>Bacillariophyta</taxon>
        <taxon>Coscinodiscophyceae</taxon>
        <taxon>Chaetocerotophycidae</taxon>
        <taxon>Chaetocerotales</taxon>
        <taxon>Chaetocerotaceae</taxon>
        <taxon>Chaetoceros</taxon>
    </lineage>
</organism>
<reference evidence="2 3" key="1">
    <citation type="journal article" date="2021" name="Sci. Rep.">
        <title>The genome of the diatom Chaetoceros tenuissimus carries an ancient integrated fragment of an extant virus.</title>
        <authorList>
            <person name="Hongo Y."/>
            <person name="Kimura K."/>
            <person name="Takaki Y."/>
            <person name="Yoshida Y."/>
            <person name="Baba S."/>
            <person name="Kobayashi G."/>
            <person name="Nagasaki K."/>
            <person name="Hano T."/>
            <person name="Tomaru Y."/>
        </authorList>
    </citation>
    <scope>NUCLEOTIDE SEQUENCE [LARGE SCALE GENOMIC DNA]</scope>
    <source>
        <strain evidence="2 3">NIES-3715</strain>
    </source>
</reference>
<comment type="caution">
    <text evidence="2">The sequence shown here is derived from an EMBL/GenBank/DDBJ whole genome shotgun (WGS) entry which is preliminary data.</text>
</comment>
<dbReference type="EMBL" id="BLLK01000040">
    <property type="protein sequence ID" value="GFH50610.1"/>
    <property type="molecule type" value="Genomic_DNA"/>
</dbReference>
<feature type="region of interest" description="Disordered" evidence="1">
    <location>
        <begin position="305"/>
        <end position="345"/>
    </location>
</feature>
<evidence type="ECO:0000256" key="1">
    <source>
        <dbReference type="SAM" id="MobiDB-lite"/>
    </source>
</evidence>
<dbReference type="Proteomes" id="UP001054902">
    <property type="component" value="Unassembled WGS sequence"/>
</dbReference>